<dbReference type="InterPro" id="IPR052369">
    <property type="entry name" value="UG_Glycosaminoglycan_Hydrolase"/>
</dbReference>
<dbReference type="Proteomes" id="UP000823771">
    <property type="component" value="Unassembled WGS sequence"/>
</dbReference>
<feature type="binding site" evidence="4">
    <location>
        <position position="207"/>
    </location>
    <ligand>
        <name>substrate</name>
    </ligand>
</feature>
<dbReference type="PANTHER" id="PTHR36845">
    <property type="entry name" value="HYDROLASE, PUTATIVE (AFU_ORTHOLOGUE AFUA_7G05090)-RELATED"/>
    <property type="match status" value="1"/>
</dbReference>
<evidence type="ECO:0000256" key="2">
    <source>
        <dbReference type="ARBA" id="ARBA00038358"/>
    </source>
</evidence>
<dbReference type="GO" id="GO:0000272">
    <property type="term" value="P:polysaccharide catabolic process"/>
    <property type="evidence" value="ECO:0007669"/>
    <property type="project" value="TreeGrafter"/>
</dbReference>
<reference evidence="5" key="2">
    <citation type="journal article" date="2021" name="PeerJ">
        <title>Extensive microbial diversity within the chicken gut microbiome revealed by metagenomics and culture.</title>
        <authorList>
            <person name="Gilroy R."/>
            <person name="Ravi A."/>
            <person name="Getino M."/>
            <person name="Pursley I."/>
            <person name="Horton D.L."/>
            <person name="Alikhan N.F."/>
            <person name="Baker D."/>
            <person name="Gharbi K."/>
            <person name="Hall N."/>
            <person name="Watson M."/>
            <person name="Adriaenssens E.M."/>
            <person name="Foster-Nyarko E."/>
            <person name="Jarju S."/>
            <person name="Secka A."/>
            <person name="Antonio M."/>
            <person name="Oren A."/>
            <person name="Chaudhuri R.R."/>
            <person name="La Ragione R."/>
            <person name="Hildebrand F."/>
            <person name="Pallen M.J."/>
        </authorList>
    </citation>
    <scope>NUCLEOTIDE SEQUENCE</scope>
    <source>
        <strain evidence="5">2478</strain>
    </source>
</reference>
<comment type="caution">
    <text evidence="5">The sequence shown here is derived from an EMBL/GenBank/DDBJ whole genome shotgun (WGS) entry which is preliminary data.</text>
</comment>
<gene>
    <name evidence="5" type="ORF">IAB80_08365</name>
</gene>
<dbReference type="InterPro" id="IPR008928">
    <property type="entry name" value="6-hairpin_glycosidase_sf"/>
</dbReference>
<sequence length="414" mass="47012">MDMLADRVFETASARLKMMDRMLQDGRCPKCENEDGSLVTTDIWWWCSGFYPGSLWLTYEYTGDKELARLAARHTEILSPIQFRTDDHDVGFQLGCSYGNGYRLTGDTTYRAVICNGAHSLATRFNPAVGCTRSWNNDRWHFPVIIDNMMNLELLFLASELCGDSSLYDIAVRHAVTTMKNHYRDDASTFHLVDYDPETGKVLRRQTVQGFADWSSWSRGQAWGLYGYTMVYRYTGKKRFLSHAEKIADYIIGRLPDDGIPYWDFDSDSIPDDYRDASAGAIIASALVELGTLSDDEDRSTEYLATAEKILRRLASDEYLSEPGSDSGFILRHSVGNKPGNDEVDTPLTYADYYFLEAFIKYMKNQKLFLRMGVAPLNKGLSRSDWSLDRISVNRAHQGRTGASARFPSGKPRQ</sequence>
<dbReference type="SUPFAM" id="SSF48208">
    <property type="entry name" value="Six-hairpin glycosidases"/>
    <property type="match status" value="1"/>
</dbReference>
<evidence type="ECO:0000256" key="3">
    <source>
        <dbReference type="PIRSR" id="PIRSR610905-1"/>
    </source>
</evidence>
<evidence type="ECO:0000313" key="6">
    <source>
        <dbReference type="Proteomes" id="UP000823771"/>
    </source>
</evidence>
<dbReference type="PANTHER" id="PTHR36845:SF1">
    <property type="entry name" value="HYDROLASE, PUTATIVE (AFU_ORTHOLOGUE AFUA_7G05090)-RELATED"/>
    <property type="match status" value="1"/>
</dbReference>
<reference evidence="5" key="1">
    <citation type="submission" date="2020-10" db="EMBL/GenBank/DDBJ databases">
        <authorList>
            <person name="Gilroy R."/>
        </authorList>
    </citation>
    <scope>NUCLEOTIDE SEQUENCE</scope>
    <source>
        <strain evidence="5">2478</strain>
    </source>
</reference>
<accession>A0A9D9IUC8</accession>
<evidence type="ECO:0000256" key="1">
    <source>
        <dbReference type="ARBA" id="ARBA00022801"/>
    </source>
</evidence>
<name>A0A9D9IUC8_9BACT</name>
<feature type="active site" description="Nucleophile" evidence="3">
    <location>
        <position position="89"/>
    </location>
</feature>
<feature type="active site" description="Proton donor" evidence="3">
    <location>
        <position position="147"/>
    </location>
</feature>
<dbReference type="Gene3D" id="1.50.10.10">
    <property type="match status" value="1"/>
</dbReference>
<comment type="similarity">
    <text evidence="2">Belongs to the glycosyl hydrolase 88 family.</text>
</comment>
<dbReference type="InterPro" id="IPR010905">
    <property type="entry name" value="Glyco_hydro_88"/>
</dbReference>
<dbReference type="Pfam" id="PF07470">
    <property type="entry name" value="Glyco_hydro_88"/>
    <property type="match status" value="1"/>
</dbReference>
<proteinExistence type="inferred from homology"/>
<dbReference type="EMBL" id="JADILZ010000079">
    <property type="protein sequence ID" value="MBO8478883.1"/>
    <property type="molecule type" value="Genomic_DNA"/>
</dbReference>
<dbReference type="GO" id="GO:0052757">
    <property type="term" value="F:chondroitin hydrolase activity"/>
    <property type="evidence" value="ECO:0007669"/>
    <property type="project" value="TreeGrafter"/>
</dbReference>
<dbReference type="InterPro" id="IPR012341">
    <property type="entry name" value="6hp_glycosidase-like_sf"/>
</dbReference>
<keyword evidence="1 5" id="KW-0378">Hydrolase</keyword>
<evidence type="ECO:0000313" key="5">
    <source>
        <dbReference type="EMBL" id="MBO8478883.1"/>
    </source>
</evidence>
<feature type="binding site" evidence="4">
    <location>
        <position position="89"/>
    </location>
    <ligand>
        <name>substrate</name>
    </ligand>
</feature>
<feature type="binding site" evidence="4">
    <location>
        <position position="223"/>
    </location>
    <ligand>
        <name>substrate</name>
    </ligand>
</feature>
<organism evidence="5 6">
    <name type="scientific">Candidatus Cryptobacteroides excrementipullorum</name>
    <dbReference type="NCBI Taxonomy" id="2840761"/>
    <lineage>
        <taxon>Bacteria</taxon>
        <taxon>Pseudomonadati</taxon>
        <taxon>Bacteroidota</taxon>
        <taxon>Bacteroidia</taxon>
        <taxon>Bacteroidales</taxon>
        <taxon>Candidatus Cryptobacteroides</taxon>
    </lineage>
</organism>
<feature type="binding site" evidence="4">
    <location>
        <position position="219"/>
    </location>
    <ligand>
        <name>substrate</name>
    </ligand>
</feature>
<feature type="binding site" evidence="4">
    <location>
        <position position="147"/>
    </location>
    <ligand>
        <name>substrate</name>
    </ligand>
</feature>
<evidence type="ECO:0000256" key="4">
    <source>
        <dbReference type="PIRSR" id="PIRSR610905-2"/>
    </source>
</evidence>
<protein>
    <submittedName>
        <fullName evidence="5">Glycoside hydrolase family 88 protein</fullName>
    </submittedName>
</protein>
<dbReference type="AlphaFoldDB" id="A0A9D9IUC8"/>